<gene>
    <name evidence="2" type="ORF">LX80_02579</name>
</gene>
<dbReference type="SUPFAM" id="SSF81301">
    <property type="entry name" value="Nucleotidyltransferase"/>
    <property type="match status" value="1"/>
</dbReference>
<keyword evidence="3" id="KW-1185">Reference proteome</keyword>
<feature type="domain" description="Polymerase beta nucleotidyltransferase" evidence="1">
    <location>
        <begin position="10"/>
        <end position="87"/>
    </location>
</feature>
<evidence type="ECO:0000313" key="3">
    <source>
        <dbReference type="Proteomes" id="UP000249720"/>
    </source>
</evidence>
<dbReference type="Gene3D" id="3.30.460.10">
    <property type="entry name" value="Beta Polymerase, domain 2"/>
    <property type="match status" value="1"/>
</dbReference>
<dbReference type="EMBL" id="QKZV01000010">
    <property type="protein sequence ID" value="PZX60560.1"/>
    <property type="molecule type" value="Genomic_DNA"/>
</dbReference>
<dbReference type="CDD" id="cd05403">
    <property type="entry name" value="NT_KNTase_like"/>
    <property type="match status" value="1"/>
</dbReference>
<dbReference type="OrthoDB" id="14556at2"/>
<evidence type="ECO:0000259" key="1">
    <source>
        <dbReference type="Pfam" id="PF18765"/>
    </source>
</evidence>
<dbReference type="GO" id="GO:0016740">
    <property type="term" value="F:transferase activity"/>
    <property type="evidence" value="ECO:0007669"/>
    <property type="project" value="UniProtKB-KW"/>
</dbReference>
<proteinExistence type="predicted"/>
<keyword evidence="2" id="KW-0808">Transferase</keyword>
<comment type="caution">
    <text evidence="2">The sequence shown here is derived from an EMBL/GenBank/DDBJ whole genome shotgun (WGS) entry which is preliminary data.</text>
</comment>
<dbReference type="Pfam" id="PF18765">
    <property type="entry name" value="Polbeta"/>
    <property type="match status" value="1"/>
</dbReference>
<sequence>MRITQQQAKAIVQQVKAIDAEAAVYLYGSRVNDALKGGDIDIAIVSNNIAIKDKVAIQMNLYDVLEGLKLDILVVEDTEMPFWQVVQSSAINLKAYVE</sequence>
<dbReference type="Proteomes" id="UP000249720">
    <property type="component" value="Unassembled WGS sequence"/>
</dbReference>
<organism evidence="2 3">
    <name type="scientific">Hydrotalea sandarakina</name>
    <dbReference type="NCBI Taxonomy" id="1004304"/>
    <lineage>
        <taxon>Bacteria</taxon>
        <taxon>Pseudomonadati</taxon>
        <taxon>Bacteroidota</taxon>
        <taxon>Chitinophagia</taxon>
        <taxon>Chitinophagales</taxon>
        <taxon>Chitinophagaceae</taxon>
        <taxon>Hydrotalea</taxon>
    </lineage>
</organism>
<protein>
    <submittedName>
        <fullName evidence="2">Nucleotidyltransferase-like protein</fullName>
    </submittedName>
</protein>
<reference evidence="2 3" key="1">
    <citation type="submission" date="2018-06" db="EMBL/GenBank/DDBJ databases">
        <title>Genomic Encyclopedia of Archaeal and Bacterial Type Strains, Phase II (KMG-II): from individual species to whole genera.</title>
        <authorList>
            <person name="Goeker M."/>
        </authorList>
    </citation>
    <scope>NUCLEOTIDE SEQUENCE [LARGE SCALE GENOMIC DNA]</scope>
    <source>
        <strain evidence="2 3">DSM 23241</strain>
    </source>
</reference>
<evidence type="ECO:0000313" key="2">
    <source>
        <dbReference type="EMBL" id="PZX60560.1"/>
    </source>
</evidence>
<name>A0A2W7RPY4_9BACT</name>
<accession>A0A2W7RPY4</accession>
<dbReference type="RefSeq" id="WP_111297069.1">
    <property type="nucleotide sequence ID" value="NZ_QKZV01000010.1"/>
</dbReference>
<dbReference type="AlphaFoldDB" id="A0A2W7RPY4"/>
<dbReference type="InterPro" id="IPR043519">
    <property type="entry name" value="NT_sf"/>
</dbReference>
<dbReference type="InterPro" id="IPR041633">
    <property type="entry name" value="Polbeta"/>
</dbReference>